<dbReference type="Gene3D" id="3.40.50.720">
    <property type="entry name" value="NAD(P)-binding Rossmann-like Domain"/>
    <property type="match status" value="1"/>
</dbReference>
<dbReference type="InterPro" id="IPR017829">
    <property type="entry name" value="Hopanoid-assoc_sugar_epimerase"/>
</dbReference>
<dbReference type="SUPFAM" id="SSF51735">
    <property type="entry name" value="NAD(P)-binding Rossmann-fold domains"/>
    <property type="match status" value="1"/>
</dbReference>
<keyword evidence="2" id="KW-0560">Oxidoreductase</keyword>
<proteinExistence type="predicted"/>
<sequence length="344" mass="37107">MVAMRALVTGAGGFIGANVVRALLGRGYEVRALVRPGAEVANLRGLAVEQAYGDVRDPSAMRAAVVGCDLVFHVAALYALWVRPRRPVYETNVDGTRQVLRAAWEARVERVVYTSSVAALGLREDGRPADETTPANRRSLVGDYKRSKYLAQMVAAEFAARGLPVVIVNPSFPVGPYDRKPTPTGQVIVDFLNGRMPAYVDTGMNVVAVEDVALGHVLAAEKGRPGECYILGGENLPMRDLLHLLAAASGLPAPRVGLPSFPLVPLAYLNAAWGALTGTVPRLTPDTVRMARHRMFYDPGKAVRELGLPQTPAREALRRAVAWFQDNGYVKVSRHGGGRAPRRG</sequence>
<dbReference type="CDD" id="cd05228">
    <property type="entry name" value="AR_FR_like_1_SDR_e"/>
    <property type="match status" value="1"/>
</dbReference>
<dbReference type="InterPro" id="IPR036291">
    <property type="entry name" value="NAD(P)-bd_dom_sf"/>
</dbReference>
<dbReference type="Pfam" id="PF01370">
    <property type="entry name" value="Epimerase"/>
    <property type="match status" value="1"/>
</dbReference>
<evidence type="ECO:0000313" key="2">
    <source>
        <dbReference type="EMBL" id="SQD93161.1"/>
    </source>
</evidence>
<dbReference type="GO" id="GO:0045552">
    <property type="term" value="F:dihydroflavanol 4-reductase activity"/>
    <property type="evidence" value="ECO:0007669"/>
    <property type="project" value="UniProtKB-EC"/>
</dbReference>
<feature type="domain" description="NAD-dependent epimerase/dehydratase" evidence="1">
    <location>
        <begin position="6"/>
        <end position="232"/>
    </location>
</feature>
<organism evidence="2 3">
    <name type="scientific">Candidatus Bipolaricaulis anaerobius</name>
    <dbReference type="NCBI Taxonomy" id="2026885"/>
    <lineage>
        <taxon>Bacteria</taxon>
        <taxon>Candidatus Bipolaricaulota</taxon>
        <taxon>Candidatus Bipolaricaulia</taxon>
        <taxon>Candidatus Bipolaricaulales</taxon>
        <taxon>Candidatus Bipolaricaulaceae</taxon>
        <taxon>Candidatus Bipolaricaulis</taxon>
    </lineage>
</organism>
<evidence type="ECO:0000313" key="3">
    <source>
        <dbReference type="Proteomes" id="UP000249818"/>
    </source>
</evidence>
<dbReference type="EC" id="1.1.1.219" evidence="2"/>
<accession>A0A2X3KKK9</accession>
<dbReference type="GO" id="GO:0005737">
    <property type="term" value="C:cytoplasm"/>
    <property type="evidence" value="ECO:0007669"/>
    <property type="project" value="TreeGrafter"/>
</dbReference>
<dbReference type="FunFam" id="3.40.50.720:FF:000425">
    <property type="entry name" value="NAD(P)-binding Rossmann-fold superfamily protein"/>
    <property type="match status" value="1"/>
</dbReference>
<dbReference type="NCBIfam" id="TIGR03466">
    <property type="entry name" value="HpnA"/>
    <property type="match status" value="1"/>
</dbReference>
<dbReference type="EMBL" id="LS483254">
    <property type="protein sequence ID" value="SQD93161.1"/>
    <property type="molecule type" value="Genomic_DNA"/>
</dbReference>
<dbReference type="InterPro" id="IPR051783">
    <property type="entry name" value="NAD(P)-dependent_oxidoreduct"/>
</dbReference>
<evidence type="ECO:0000259" key="1">
    <source>
        <dbReference type="Pfam" id="PF01370"/>
    </source>
</evidence>
<dbReference type="Proteomes" id="UP000249818">
    <property type="component" value="Chromosome BARAN1"/>
</dbReference>
<name>A0A2X3KKK9_9BACT</name>
<keyword evidence="3" id="KW-1185">Reference proteome</keyword>
<gene>
    <name evidence="2" type="primary">dfrA</name>
    <name evidence="2" type="ORF">BARAN1_1139</name>
</gene>
<dbReference type="KEGG" id="bana:BARAN1_1139"/>
<dbReference type="PANTHER" id="PTHR48079:SF6">
    <property type="entry name" value="NAD(P)-BINDING DOMAIN-CONTAINING PROTEIN-RELATED"/>
    <property type="match status" value="1"/>
</dbReference>
<dbReference type="GO" id="GO:0004029">
    <property type="term" value="F:aldehyde dehydrogenase (NAD+) activity"/>
    <property type="evidence" value="ECO:0007669"/>
    <property type="project" value="TreeGrafter"/>
</dbReference>
<dbReference type="PANTHER" id="PTHR48079">
    <property type="entry name" value="PROTEIN YEEZ"/>
    <property type="match status" value="1"/>
</dbReference>
<protein>
    <submittedName>
        <fullName evidence="2">Putative dihydroflavonol 4-reductase</fullName>
        <ecNumber evidence="2">1.1.1.219</ecNumber>
    </submittedName>
</protein>
<reference evidence="3" key="1">
    <citation type="submission" date="2018-05" db="EMBL/GenBank/DDBJ databases">
        <authorList>
            <person name="Hao L."/>
        </authorList>
    </citation>
    <scope>NUCLEOTIDE SEQUENCE [LARGE SCALE GENOMIC DNA]</scope>
</reference>
<dbReference type="AlphaFoldDB" id="A0A2X3KKK9"/>
<dbReference type="InterPro" id="IPR001509">
    <property type="entry name" value="Epimerase_deHydtase"/>
</dbReference>